<dbReference type="GeneID" id="27899494"/>
<feature type="compositionally biased region" description="Polar residues" evidence="6">
    <location>
        <begin position="1"/>
        <end position="13"/>
    </location>
</feature>
<dbReference type="GO" id="GO:0008623">
    <property type="term" value="C:CHRAC"/>
    <property type="evidence" value="ECO:0007669"/>
    <property type="project" value="TreeGrafter"/>
</dbReference>
<dbReference type="InterPro" id="IPR009072">
    <property type="entry name" value="Histone-fold"/>
</dbReference>
<evidence type="ECO:0000256" key="1">
    <source>
        <dbReference type="ARBA" id="ARBA00004123"/>
    </source>
</evidence>
<proteinExistence type="predicted"/>
<dbReference type="InterPro" id="IPR051377">
    <property type="entry name" value="DNA_Pol-Epsilon_Subunit"/>
</dbReference>
<dbReference type="GO" id="GO:0031507">
    <property type="term" value="P:heterochromatin formation"/>
    <property type="evidence" value="ECO:0007669"/>
    <property type="project" value="TreeGrafter"/>
</dbReference>
<dbReference type="STRING" id="692275.N1QNW5"/>
<reference evidence="8 9" key="1">
    <citation type="journal article" date="2012" name="PLoS Pathog.">
        <title>Diverse lifestyles and strategies of plant pathogenesis encoded in the genomes of eighteen Dothideomycetes fungi.</title>
        <authorList>
            <person name="Ohm R.A."/>
            <person name="Feau N."/>
            <person name="Henrissat B."/>
            <person name="Schoch C.L."/>
            <person name="Horwitz B.A."/>
            <person name="Barry K.W."/>
            <person name="Condon B.J."/>
            <person name="Copeland A.C."/>
            <person name="Dhillon B."/>
            <person name="Glaser F."/>
            <person name="Hesse C.N."/>
            <person name="Kosti I."/>
            <person name="LaButti K."/>
            <person name="Lindquist E.A."/>
            <person name="Lucas S."/>
            <person name="Salamov A.A."/>
            <person name="Bradshaw R.E."/>
            <person name="Ciuffetti L."/>
            <person name="Hamelin R.C."/>
            <person name="Kema G.H.J."/>
            <person name="Lawrence C."/>
            <person name="Scott J.A."/>
            <person name="Spatafora J.W."/>
            <person name="Turgeon B.G."/>
            <person name="de Wit P.J.G.M."/>
            <person name="Zhong S."/>
            <person name="Goodwin S.B."/>
            <person name="Grigoriev I.V."/>
        </authorList>
    </citation>
    <scope>NUCLEOTIDE SEQUENCE [LARGE SCALE GENOMIC DNA]</scope>
    <source>
        <strain evidence="8 9">SO2202</strain>
    </source>
</reference>
<dbReference type="OrthoDB" id="1707486at2759"/>
<dbReference type="PANTHER" id="PTHR46172">
    <property type="entry name" value="DNA POLYMERASE EPSILON SUBUNIT 3"/>
    <property type="match status" value="1"/>
</dbReference>
<evidence type="ECO:0000313" key="8">
    <source>
        <dbReference type="EMBL" id="EMF17729.1"/>
    </source>
</evidence>
<evidence type="ECO:0000256" key="6">
    <source>
        <dbReference type="SAM" id="MobiDB-lite"/>
    </source>
</evidence>
<dbReference type="eggNOG" id="KOG0870">
    <property type="taxonomic scope" value="Eukaryota"/>
</dbReference>
<gene>
    <name evidence="8" type="ORF">SEPMUDRAFT_130416</name>
</gene>
<dbReference type="PANTHER" id="PTHR46172:SF1">
    <property type="entry name" value="DNA POLYMERASE EPSILON SUBUNIT 3"/>
    <property type="match status" value="1"/>
</dbReference>
<evidence type="ECO:0000259" key="7">
    <source>
        <dbReference type="Pfam" id="PF00808"/>
    </source>
</evidence>
<dbReference type="OMA" id="NTYRRKV"/>
<dbReference type="GO" id="GO:0006974">
    <property type="term" value="P:DNA damage response"/>
    <property type="evidence" value="ECO:0007669"/>
    <property type="project" value="TreeGrafter"/>
</dbReference>
<evidence type="ECO:0000313" key="9">
    <source>
        <dbReference type="Proteomes" id="UP000016931"/>
    </source>
</evidence>
<dbReference type="CDD" id="cd22928">
    <property type="entry name" value="HFD_POLE3_DPB4"/>
    <property type="match status" value="1"/>
</dbReference>
<name>N1QNW5_SPHMS</name>
<dbReference type="GO" id="GO:0046982">
    <property type="term" value="F:protein heterodimerization activity"/>
    <property type="evidence" value="ECO:0007669"/>
    <property type="project" value="InterPro"/>
</dbReference>
<keyword evidence="2" id="KW-0235">DNA replication</keyword>
<organism evidence="8 9">
    <name type="scientific">Sphaerulina musiva (strain SO2202)</name>
    <name type="common">Poplar stem canker fungus</name>
    <name type="synonym">Septoria musiva</name>
    <dbReference type="NCBI Taxonomy" id="692275"/>
    <lineage>
        <taxon>Eukaryota</taxon>
        <taxon>Fungi</taxon>
        <taxon>Dikarya</taxon>
        <taxon>Ascomycota</taxon>
        <taxon>Pezizomycotina</taxon>
        <taxon>Dothideomycetes</taxon>
        <taxon>Dothideomycetidae</taxon>
        <taxon>Mycosphaerellales</taxon>
        <taxon>Mycosphaerellaceae</taxon>
        <taxon>Sphaerulina</taxon>
    </lineage>
</organism>
<keyword evidence="3" id="KW-0539">Nucleus</keyword>
<evidence type="ECO:0000256" key="3">
    <source>
        <dbReference type="ARBA" id="ARBA00023242"/>
    </source>
</evidence>
<feature type="compositionally biased region" description="Polar residues" evidence="6">
    <location>
        <begin position="170"/>
        <end position="189"/>
    </location>
</feature>
<dbReference type="EMBL" id="KB456260">
    <property type="protein sequence ID" value="EMF17729.1"/>
    <property type="molecule type" value="Genomic_DNA"/>
</dbReference>
<dbReference type="Gene3D" id="1.10.20.10">
    <property type="entry name" value="Histone, subunit A"/>
    <property type="match status" value="1"/>
</dbReference>
<dbReference type="AlphaFoldDB" id="N1QNW5"/>
<keyword evidence="9" id="KW-1185">Reference proteome</keyword>
<feature type="domain" description="Transcription factor CBF/NF-Y/archaeal histone" evidence="7">
    <location>
        <begin position="43"/>
        <end position="107"/>
    </location>
</feature>
<accession>N1QNW5</accession>
<feature type="compositionally biased region" description="Basic and acidic residues" evidence="6">
    <location>
        <begin position="143"/>
        <end position="166"/>
    </location>
</feature>
<dbReference type="RefSeq" id="XP_016765850.1">
    <property type="nucleotide sequence ID" value="XM_016902357.1"/>
</dbReference>
<dbReference type="GO" id="GO:0006272">
    <property type="term" value="P:leading strand elongation"/>
    <property type="evidence" value="ECO:0007669"/>
    <property type="project" value="TreeGrafter"/>
</dbReference>
<protein>
    <recommendedName>
        <fullName evidence="4">DNA polymerase epsilon subunit D</fullName>
    </recommendedName>
    <alternativeName>
        <fullName evidence="5">DNA polymerase II subunit D</fullName>
    </alternativeName>
</protein>
<dbReference type="Pfam" id="PF00808">
    <property type="entry name" value="CBFD_NFYB_HMF"/>
    <property type="match status" value="1"/>
</dbReference>
<dbReference type="Proteomes" id="UP000016931">
    <property type="component" value="Unassembled WGS sequence"/>
</dbReference>
<comment type="subcellular location">
    <subcellularLocation>
        <location evidence="1">Nucleus</location>
    </subcellularLocation>
</comment>
<evidence type="ECO:0000256" key="2">
    <source>
        <dbReference type="ARBA" id="ARBA00022705"/>
    </source>
</evidence>
<evidence type="ECO:0000256" key="4">
    <source>
        <dbReference type="ARBA" id="ARBA00039775"/>
    </source>
</evidence>
<dbReference type="GO" id="GO:0008622">
    <property type="term" value="C:epsilon DNA polymerase complex"/>
    <property type="evidence" value="ECO:0007669"/>
    <property type="project" value="TreeGrafter"/>
</dbReference>
<sequence>MPGRKSNVSTASNGPEEVSEGTPAAATKASSREKEGFSVEDLSLPKSMVARLAKGVLPANTQIHKDALLALHKSATVFVNFIASNSNDNAQAAGKKTIAPQDVMAALKDSEYESFLPRLDAELKKYNEMQCDKRNTYRRKVKADKDAAAEKEPGEGDTSEVAKDGEAPASATNGSAASKSANGNDNNVGRPTKKLKGENGTAVPKADAEMRDDDDDDNDDEDDDNDEDDDEQDAHEQEEDEGEDGAEDEDVADEEESQDEQMVDALEEQDEDASGMRDEALDDPDSD</sequence>
<evidence type="ECO:0000256" key="5">
    <source>
        <dbReference type="ARBA" id="ARBA00042096"/>
    </source>
</evidence>
<dbReference type="HOGENOM" id="CLU_043417_1_1_1"/>
<dbReference type="SUPFAM" id="SSF47113">
    <property type="entry name" value="Histone-fold"/>
    <property type="match status" value="1"/>
</dbReference>
<dbReference type="InterPro" id="IPR003958">
    <property type="entry name" value="CBFA_NFYB_domain"/>
</dbReference>
<feature type="region of interest" description="Disordered" evidence="6">
    <location>
        <begin position="1"/>
        <end position="38"/>
    </location>
</feature>
<feature type="region of interest" description="Disordered" evidence="6">
    <location>
        <begin position="137"/>
        <end position="287"/>
    </location>
</feature>
<dbReference type="GO" id="GO:0031490">
    <property type="term" value="F:chromatin DNA binding"/>
    <property type="evidence" value="ECO:0007669"/>
    <property type="project" value="TreeGrafter"/>
</dbReference>
<feature type="compositionally biased region" description="Acidic residues" evidence="6">
    <location>
        <begin position="210"/>
        <end position="273"/>
    </location>
</feature>